<feature type="domain" description="G" evidence="3">
    <location>
        <begin position="138"/>
        <end position="204"/>
    </location>
</feature>
<evidence type="ECO:0000259" key="3">
    <source>
        <dbReference type="Pfam" id="PF01926"/>
    </source>
</evidence>
<protein>
    <submittedName>
        <fullName evidence="4">P-loop containing nucleoside triphosphate hydrolase protein</fullName>
    </submittedName>
</protein>
<keyword evidence="1" id="KW-0547">Nucleotide-binding</keyword>
<dbReference type="PANTHER" id="PTHR45782">
    <property type="entry name" value="MITOCHONDRIAL RIBOSOME-ASSOCIATED GTPASE 1"/>
    <property type="match status" value="1"/>
</dbReference>
<proteinExistence type="predicted"/>
<dbReference type="InterPro" id="IPR023179">
    <property type="entry name" value="GTP-bd_ortho_bundle_sf"/>
</dbReference>
<dbReference type="GO" id="GO:0016787">
    <property type="term" value="F:hydrolase activity"/>
    <property type="evidence" value="ECO:0007669"/>
    <property type="project" value="UniProtKB-KW"/>
</dbReference>
<comment type="caution">
    <text evidence="4">The sequence shown here is derived from an EMBL/GenBank/DDBJ whole genome shotgun (WGS) entry which is preliminary data.</text>
</comment>
<dbReference type="Gene3D" id="1.10.1580.10">
    <property type="match status" value="1"/>
</dbReference>
<evidence type="ECO:0000313" key="4">
    <source>
        <dbReference type="EMBL" id="KAK7519212.1"/>
    </source>
</evidence>
<dbReference type="InterPro" id="IPR016478">
    <property type="entry name" value="GTPase_MTG1"/>
</dbReference>
<dbReference type="SUPFAM" id="SSF52540">
    <property type="entry name" value="P-loop containing nucleoside triphosphate hydrolases"/>
    <property type="match status" value="1"/>
</dbReference>
<keyword evidence="5" id="KW-1185">Reference proteome</keyword>
<dbReference type="Pfam" id="PF01926">
    <property type="entry name" value="MMR_HSR1"/>
    <property type="match status" value="1"/>
</dbReference>
<dbReference type="EMBL" id="JBBPHU010000004">
    <property type="protein sequence ID" value="KAK7519212.1"/>
    <property type="molecule type" value="Genomic_DNA"/>
</dbReference>
<accession>A0ABR1KTH4</accession>
<dbReference type="Gene3D" id="3.40.50.300">
    <property type="entry name" value="P-loop containing nucleotide triphosphate hydrolases"/>
    <property type="match status" value="1"/>
</dbReference>
<dbReference type="InterPro" id="IPR027417">
    <property type="entry name" value="P-loop_NTPase"/>
</dbReference>
<sequence length="345" mass="38482">MASQFLPRAAFPTLDSLPRSYFLGHHKSGLSKMKSMLSGIDLIVECRDYRVPLSSYNPLIEETLAGRERMVIYTKADLGKSQDRRGRMANSRDMRIIRDWLAPTPVQFTDKDSKSVKEVLKFAKDYAYQNGSPIGTRMMVVGMPNVGKSTLLNNLRWAGVRKAKAAQTGAQPGITRKIASSVKIAEGDDERGGLYLVDTPGVFIPYVPDPEAMLKLALCGCVKDTIIQPQLLADYLLYHINLNDPALYAQYSEPTNDINILLEAVAKRTGRLKPGGIPDTEATALWMIQRWRNGQMGHFILDKVAGAGLQDHKDALKVQGPSMNQAIKADKERRRERSCRTSWDT</sequence>
<dbReference type="PANTHER" id="PTHR45782:SF4">
    <property type="entry name" value="MITOCHONDRIAL RIBOSOME-ASSOCIATED GTPASE 1"/>
    <property type="match status" value="1"/>
</dbReference>
<dbReference type="InterPro" id="IPR006073">
    <property type="entry name" value="GTP-bd"/>
</dbReference>
<keyword evidence="4" id="KW-0378">Hydrolase</keyword>
<dbReference type="PIRSF" id="PIRSF006230">
    <property type="entry name" value="MG442"/>
    <property type="match status" value="1"/>
</dbReference>
<gene>
    <name evidence="4" type="ORF">IWZ03DRAFT_168171</name>
</gene>
<name>A0ABR1KTH4_9PEZI</name>
<dbReference type="Proteomes" id="UP001363622">
    <property type="component" value="Unassembled WGS sequence"/>
</dbReference>
<keyword evidence="2" id="KW-0342">GTP-binding</keyword>
<evidence type="ECO:0000256" key="2">
    <source>
        <dbReference type="ARBA" id="ARBA00023134"/>
    </source>
</evidence>
<reference evidence="4 5" key="1">
    <citation type="submission" date="2024-04" db="EMBL/GenBank/DDBJ databases">
        <title>Phyllosticta paracitricarpa is synonymous to the EU quarantine fungus P. citricarpa based on phylogenomic analyses.</title>
        <authorList>
            <consortium name="Lawrence Berkeley National Laboratory"/>
            <person name="Van Ingen-Buijs V.A."/>
            <person name="Van Westerhoven A.C."/>
            <person name="Haridas S."/>
            <person name="Skiadas P."/>
            <person name="Martin F."/>
            <person name="Groenewald J.Z."/>
            <person name="Crous P.W."/>
            <person name="Seidl M.F."/>
        </authorList>
    </citation>
    <scope>NUCLEOTIDE SEQUENCE [LARGE SCALE GENOMIC DNA]</scope>
    <source>
        <strain evidence="4 5">CBS 123371</strain>
    </source>
</reference>
<organism evidence="4 5">
    <name type="scientific">Phyllosticta citriasiana</name>
    <dbReference type="NCBI Taxonomy" id="595635"/>
    <lineage>
        <taxon>Eukaryota</taxon>
        <taxon>Fungi</taxon>
        <taxon>Dikarya</taxon>
        <taxon>Ascomycota</taxon>
        <taxon>Pezizomycotina</taxon>
        <taxon>Dothideomycetes</taxon>
        <taxon>Dothideomycetes incertae sedis</taxon>
        <taxon>Botryosphaeriales</taxon>
        <taxon>Phyllostictaceae</taxon>
        <taxon>Phyllosticta</taxon>
    </lineage>
</organism>
<dbReference type="CDD" id="cd01856">
    <property type="entry name" value="YlqF"/>
    <property type="match status" value="1"/>
</dbReference>
<evidence type="ECO:0000256" key="1">
    <source>
        <dbReference type="ARBA" id="ARBA00022741"/>
    </source>
</evidence>
<evidence type="ECO:0000313" key="5">
    <source>
        <dbReference type="Proteomes" id="UP001363622"/>
    </source>
</evidence>